<dbReference type="EMBL" id="JBHSNP010000024">
    <property type="protein sequence ID" value="MFC5603668.1"/>
    <property type="molecule type" value="Genomic_DNA"/>
</dbReference>
<evidence type="ECO:0000313" key="1">
    <source>
        <dbReference type="EMBL" id="MFC5603668.1"/>
    </source>
</evidence>
<proteinExistence type="predicted"/>
<gene>
    <name evidence="1" type="ORF">ACFPTP_10605</name>
</gene>
<evidence type="ECO:0000313" key="2">
    <source>
        <dbReference type="Proteomes" id="UP001596071"/>
    </source>
</evidence>
<sequence>MEKYRIRPATGMGFGLYSLGDHIPNPITGKHVSAEHYRVANLNEGGNSANDNL</sequence>
<dbReference type="RefSeq" id="WP_381444530.1">
    <property type="nucleotide sequence ID" value="NZ_JBHSNP010000024.1"/>
</dbReference>
<accession>A0ABW0U0P5</accession>
<organism evidence="1 2">
    <name type="scientific">Sporosarcina koreensis</name>
    <dbReference type="NCBI Taxonomy" id="334735"/>
    <lineage>
        <taxon>Bacteria</taxon>
        <taxon>Bacillati</taxon>
        <taxon>Bacillota</taxon>
        <taxon>Bacilli</taxon>
        <taxon>Bacillales</taxon>
        <taxon>Caryophanaceae</taxon>
        <taxon>Sporosarcina</taxon>
    </lineage>
</organism>
<keyword evidence="2" id="KW-1185">Reference proteome</keyword>
<protein>
    <submittedName>
        <fullName evidence="1">Uncharacterized protein</fullName>
    </submittedName>
</protein>
<reference evidence="2" key="1">
    <citation type="journal article" date="2019" name="Int. J. Syst. Evol. Microbiol.">
        <title>The Global Catalogue of Microorganisms (GCM) 10K type strain sequencing project: providing services to taxonomists for standard genome sequencing and annotation.</title>
        <authorList>
            <consortium name="The Broad Institute Genomics Platform"/>
            <consortium name="The Broad Institute Genome Sequencing Center for Infectious Disease"/>
            <person name="Wu L."/>
            <person name="Ma J."/>
        </authorList>
    </citation>
    <scope>NUCLEOTIDE SEQUENCE [LARGE SCALE GENOMIC DNA]</scope>
    <source>
        <strain evidence="2">KACC 11299</strain>
    </source>
</reference>
<name>A0ABW0U0P5_9BACL</name>
<comment type="caution">
    <text evidence="1">The sequence shown here is derived from an EMBL/GenBank/DDBJ whole genome shotgun (WGS) entry which is preliminary data.</text>
</comment>
<dbReference type="Proteomes" id="UP001596071">
    <property type="component" value="Unassembled WGS sequence"/>
</dbReference>